<gene>
    <name evidence="1" type="ORF">JCM15093_990</name>
</gene>
<keyword evidence="2" id="KW-1185">Reference proteome</keyword>
<dbReference type="SUPFAM" id="SSF82171">
    <property type="entry name" value="DPP6 N-terminal domain-like"/>
    <property type="match status" value="1"/>
</dbReference>
<name>A0A069CZ14_9BACE</name>
<dbReference type="Pfam" id="PF07676">
    <property type="entry name" value="PD40"/>
    <property type="match status" value="2"/>
</dbReference>
<dbReference type="OrthoDB" id="1117425at2"/>
<dbReference type="Proteomes" id="UP000027601">
    <property type="component" value="Unassembled WGS sequence"/>
</dbReference>
<dbReference type="EMBL" id="BAJS01000003">
    <property type="protein sequence ID" value="GAK35863.1"/>
    <property type="molecule type" value="Genomic_DNA"/>
</dbReference>
<comment type="caution">
    <text evidence="1">The sequence shown here is derived from an EMBL/GenBank/DDBJ whole genome shotgun (WGS) entry which is preliminary data.</text>
</comment>
<evidence type="ECO:0000313" key="2">
    <source>
        <dbReference type="Proteomes" id="UP000027601"/>
    </source>
</evidence>
<dbReference type="RefSeq" id="WP_034781351.1">
    <property type="nucleotide sequence ID" value="NZ_ATZI01000001.1"/>
</dbReference>
<dbReference type="Gene3D" id="2.120.10.30">
    <property type="entry name" value="TolB, C-terminal domain"/>
    <property type="match status" value="1"/>
</dbReference>
<dbReference type="PROSITE" id="PS51257">
    <property type="entry name" value="PROKAR_LIPOPROTEIN"/>
    <property type="match status" value="1"/>
</dbReference>
<dbReference type="InterPro" id="IPR011659">
    <property type="entry name" value="WD40"/>
</dbReference>
<dbReference type="STRING" id="1121097.GCA_000428125_00651"/>
<dbReference type="AlphaFoldDB" id="A0A069CZ14"/>
<dbReference type="InterPro" id="IPR011042">
    <property type="entry name" value="6-blade_b-propeller_TolB-like"/>
</dbReference>
<proteinExistence type="predicted"/>
<sequence>MRVFNITIFFCALVIIQACTPSPKNVRLTNDLLVIYPEYKDVTIPFNVAPLNFLIRNEGVDAVSVEVKGVSTCLQVNAKGNKAVFSQKDWTPFIAKERGHKLVIKVIARINGEWLQYRSFTWQVVADRLDAYVSYRLIEPGYEVWNKLQLRERCIENFDERVLADNSQTNGQCMNCHIHGKGNSSMFHIRGSKGGTLLNRHGKLRKLMLKTSQMNSAAVYGDFHPDGRYAVFSTNTIIPALHAQGNHRLEVYDTVSDLVIADFDRNKMIASPLLADSLTLETFPTFSADGKWVFYCSAPLVDLPSNINELRYSLCRVAFEAEQQKWGSRVDTLWNARLMQGSVCHPKASPDGRYLLFTVARCGTFPIWHRETDLQLLDLLTGKIDKLERVNSNRSETYHSWSSNSRWFAFASKRGDGQYGRVYFAYVDEMGQVHKPFVLPQKDPEMDDLNLKSYNIPDLSAMPMPFDSHDVKRVYDEVVAEKFK</sequence>
<organism evidence="1 2">
    <name type="scientific">Bacteroides graminisolvens DSM 19988 = JCM 15093</name>
    <dbReference type="NCBI Taxonomy" id="1121097"/>
    <lineage>
        <taxon>Bacteria</taxon>
        <taxon>Pseudomonadati</taxon>
        <taxon>Bacteroidota</taxon>
        <taxon>Bacteroidia</taxon>
        <taxon>Bacteroidales</taxon>
        <taxon>Bacteroidaceae</taxon>
        <taxon>Bacteroides</taxon>
    </lineage>
</organism>
<protein>
    <submittedName>
        <fullName evidence="1">TolB protein</fullName>
    </submittedName>
</protein>
<accession>A0A069CZ14</accession>
<evidence type="ECO:0000313" key="1">
    <source>
        <dbReference type="EMBL" id="GAK35863.1"/>
    </source>
</evidence>
<dbReference type="eggNOG" id="COG0823">
    <property type="taxonomic scope" value="Bacteria"/>
</dbReference>
<reference evidence="1 2" key="1">
    <citation type="journal article" date="2015" name="Microbes Environ.">
        <title>Distribution and evolution of nitrogen fixation genes in the phylum bacteroidetes.</title>
        <authorList>
            <person name="Inoue J."/>
            <person name="Oshima K."/>
            <person name="Suda W."/>
            <person name="Sakamoto M."/>
            <person name="Iino T."/>
            <person name="Noda S."/>
            <person name="Hongoh Y."/>
            <person name="Hattori M."/>
            <person name="Ohkuma M."/>
        </authorList>
    </citation>
    <scope>NUCLEOTIDE SEQUENCE [LARGE SCALE GENOMIC DNA]</scope>
    <source>
        <strain evidence="1 2">JCM 15093</strain>
    </source>
</reference>